<sequence>MTAEIIIMNKNALAMAADSVVTITNGNDEKTYQTANKLFPISYEHEIGIMTYGSAEFMGVPWETLIKLYRERIEKIKFETLKECIDNFIHFLENSGLFSVNLQNEMTFDDLTYFHMSIRNKIQNILKMENEKANKKTKEREAINVSEIAFFTFQKMIEEMKSMKQIQSETDFLMTNKIEIETMMEKIYEETYESNQHLLNELNELYFKKLWNNSSGIVISGFGERDIFPSTYLMEIDKITSGRLIYCLEKYEVDNNNAFVIPFAQREMVDLFMRGISPILLYKIEEIIKNIDEDLAVFVLEEFIKYLEINHSKPIMEAIKILPKPELAIVAEMLISLTSFKRKISTELETVGGPIDVAVISKGDGFVWIKRKQYFDQELNIPFISKYFKNK</sequence>
<keyword evidence="2" id="KW-1185">Reference proteome</keyword>
<dbReference type="AlphaFoldDB" id="A0AAE4MKG5"/>
<dbReference type="EMBL" id="JAWDKD010000028">
    <property type="protein sequence ID" value="MDV0447869.1"/>
    <property type="molecule type" value="Genomic_DNA"/>
</dbReference>
<reference evidence="1" key="1">
    <citation type="submission" date="2023-06" db="EMBL/GenBank/DDBJ databases">
        <title>Genome sequence of Methanosarcinaceae archaeon Ag5.</title>
        <authorList>
            <person name="Protasov E."/>
            <person name="Platt K."/>
            <person name="Poehlein A."/>
            <person name="Daniel R."/>
            <person name="Brune A."/>
        </authorList>
    </citation>
    <scope>NUCLEOTIDE SEQUENCE</scope>
    <source>
        <strain evidence="1">Ag5</strain>
    </source>
</reference>
<organism evidence="1 2">
    <name type="scientific">Methanolapillus africanus</name>
    <dbReference type="NCBI Taxonomy" id="3028297"/>
    <lineage>
        <taxon>Archaea</taxon>
        <taxon>Methanobacteriati</taxon>
        <taxon>Methanobacteriota</taxon>
        <taxon>Stenosarchaea group</taxon>
        <taxon>Methanomicrobia</taxon>
        <taxon>Methanosarcinales</taxon>
        <taxon>Methanosarcinaceae</taxon>
        <taxon>Methanolapillus</taxon>
    </lineage>
</organism>
<dbReference type="Proteomes" id="UP001271789">
    <property type="component" value="Unassembled WGS sequence"/>
</dbReference>
<evidence type="ECO:0000313" key="1">
    <source>
        <dbReference type="EMBL" id="MDV0447869.1"/>
    </source>
</evidence>
<proteinExistence type="predicted"/>
<comment type="caution">
    <text evidence="1">The sequence shown here is derived from an EMBL/GenBank/DDBJ whole genome shotgun (WGS) entry which is preliminary data.</text>
</comment>
<dbReference type="RefSeq" id="WP_338100316.1">
    <property type="nucleotide sequence ID" value="NZ_JAWDKD010000028.1"/>
</dbReference>
<protein>
    <submittedName>
        <fullName evidence="1">Uncharacterized protein</fullName>
    </submittedName>
</protein>
<gene>
    <name evidence="1" type="ORF">MsAg5_17860</name>
</gene>
<accession>A0AAE4MKG5</accession>
<name>A0AAE4MKG5_9EURY</name>
<evidence type="ECO:0000313" key="2">
    <source>
        <dbReference type="Proteomes" id="UP001271789"/>
    </source>
</evidence>